<dbReference type="PATRIC" id="fig|740709.3.peg.793"/>
<organism evidence="2 3">
    <name type="scientific">Idiomarina xiamenensis 10-D-4</name>
    <dbReference type="NCBI Taxonomy" id="740709"/>
    <lineage>
        <taxon>Bacteria</taxon>
        <taxon>Pseudomonadati</taxon>
        <taxon>Pseudomonadota</taxon>
        <taxon>Gammaproteobacteria</taxon>
        <taxon>Alteromonadales</taxon>
        <taxon>Idiomarinaceae</taxon>
        <taxon>Idiomarina</taxon>
    </lineage>
</organism>
<reference evidence="2 3" key="1">
    <citation type="journal article" date="2012" name="J. Bacteriol.">
        <title>Genome Sequence of Idiomarina xiamenensis Type Strain 10-D-4.</title>
        <authorList>
            <person name="Lai Q."/>
            <person name="Wang L."/>
            <person name="Wang W."/>
            <person name="Shao Z."/>
        </authorList>
    </citation>
    <scope>NUCLEOTIDE SEQUENCE [LARGE SCALE GENOMIC DNA]</scope>
    <source>
        <strain evidence="2 3">10-D-4</strain>
    </source>
</reference>
<keyword evidence="3" id="KW-1185">Reference proteome</keyword>
<dbReference type="Gene3D" id="3.10.20.10">
    <property type="match status" value="2"/>
</dbReference>
<dbReference type="AlphaFoldDB" id="K2KAA7"/>
<dbReference type="Proteomes" id="UP000014115">
    <property type="component" value="Unassembled WGS sequence"/>
</dbReference>
<evidence type="ECO:0000313" key="3">
    <source>
        <dbReference type="Proteomes" id="UP000014115"/>
    </source>
</evidence>
<accession>K2KAA7</accession>
<protein>
    <recommendedName>
        <fullName evidence="1">DUF1543 domain-containing protein</fullName>
    </recommendedName>
</protein>
<dbReference type="OrthoDB" id="850243at2"/>
<proteinExistence type="predicted"/>
<comment type="caution">
    <text evidence="2">The sequence shown here is derived from an EMBL/GenBank/DDBJ whole genome shotgun (WGS) entry which is preliminary data.</text>
</comment>
<dbReference type="eggNOG" id="ENOG502ZCDZ">
    <property type="taxonomic scope" value="Bacteria"/>
</dbReference>
<dbReference type="RefSeq" id="WP_008487869.1">
    <property type="nucleotide sequence ID" value="NZ_AMRG01000004.1"/>
</dbReference>
<sequence>MAEQQPRVNAPHLFAVLLGGKAQGCRLECHDMVFVIGDNIEQIIPQLPALWFGQRQGLHIDGWQQLDQIDGYRIQCLPADSHAAASAVYNTTNKLWFVHLGGYQAGTLAEQHDNCFVVANDSRAAKQLALARSNACQLQPHRDAQFAIDEVLPLDLINPWRIVVETDSSARSNDIVTTYLPI</sequence>
<feature type="domain" description="DUF1543" evidence="1">
    <location>
        <begin position="26"/>
        <end position="75"/>
    </location>
</feature>
<dbReference type="Pfam" id="PF07566">
    <property type="entry name" value="DUF1543"/>
    <property type="match status" value="1"/>
</dbReference>
<gene>
    <name evidence="2" type="ORF">A10D4_03920</name>
</gene>
<dbReference type="STRING" id="740709.A10D4_03920"/>
<name>K2KAA7_9GAMM</name>
<dbReference type="InterPro" id="IPR011440">
    <property type="entry name" value="DUF1543"/>
</dbReference>
<dbReference type="EMBL" id="AMRG01000004">
    <property type="protein sequence ID" value="EKE84728.1"/>
    <property type="molecule type" value="Genomic_DNA"/>
</dbReference>
<evidence type="ECO:0000313" key="2">
    <source>
        <dbReference type="EMBL" id="EKE84728.1"/>
    </source>
</evidence>
<evidence type="ECO:0000259" key="1">
    <source>
        <dbReference type="Pfam" id="PF07566"/>
    </source>
</evidence>